<sequence>MTIKRFVVAGNGQDVPVVNEIMQLFGLDNGGFFPERLIPGDGSFATDTIVVRSHTILVPRFAILTELFYWREDGALACRIRRAEAEYADEDRAAAAKRLLKLNVLILMEKITSYKPSPWGILRGVRPTKIVHRLFDAGLGASEVLGRMTRAYAVAPDKALLVTDIALRQRPFLLAPKQAAKLVSVYIGIPYCPSRCLYCSFPAYILPNDRQSVETFLHALARDIEEAALLLEHCRCKVQTIYIGGGTPTSLADEDFSRLLRLVTAAFWSDATREFTVEAGRPDSVTDAKIAAMRAYGVTRVSVNPQSMQEKTLNHIGRKHSVRDIIDIFQKFRRAEIPVINMDIIAGLPGEDAGDMAATMKEIAALAPDNLTVHTLAIKRGSLLKANLADIPLPDENETARMLDVARQYVAKMGLKPYYLYRQKYMTGNFENVGYARPGTECLYNIQIMEERQTIIGIGPAAGTKAVWPGSWRLASVYNAKDVTTYIANLDSYIKQRRQLLANLFADGRRNS</sequence>
<dbReference type="PANTHER" id="PTHR13932:SF1">
    <property type="entry name" value="OXYGEN-INDEPENDENT COPROPORPHYRINOGEN-III OXIDASE-LIKE PROTEIN HEMZ"/>
    <property type="match status" value="1"/>
</dbReference>
<proteinExistence type="predicted"/>
<dbReference type="GO" id="GO:0003824">
    <property type="term" value="F:catalytic activity"/>
    <property type="evidence" value="ECO:0007669"/>
    <property type="project" value="InterPro"/>
</dbReference>
<dbReference type="SUPFAM" id="SSF102114">
    <property type="entry name" value="Radical SAM enzymes"/>
    <property type="match status" value="1"/>
</dbReference>
<dbReference type="InterPro" id="IPR034505">
    <property type="entry name" value="Coproporphyrinogen-III_oxidase"/>
</dbReference>
<dbReference type="GO" id="GO:0006779">
    <property type="term" value="P:porphyrin-containing compound biosynthetic process"/>
    <property type="evidence" value="ECO:0007669"/>
    <property type="project" value="TreeGrafter"/>
</dbReference>
<dbReference type="GO" id="GO:0005737">
    <property type="term" value="C:cytoplasm"/>
    <property type="evidence" value="ECO:0007669"/>
    <property type="project" value="TreeGrafter"/>
</dbReference>
<evidence type="ECO:0000259" key="1">
    <source>
        <dbReference type="PROSITE" id="PS51918"/>
    </source>
</evidence>
<dbReference type="CDD" id="cd01335">
    <property type="entry name" value="Radical_SAM"/>
    <property type="match status" value="1"/>
</dbReference>
<reference evidence="2 3" key="1">
    <citation type="submission" date="2007-01" db="EMBL/GenBank/DDBJ databases">
        <title>Annotation of the draft genome assembly of Thermosinus carboxydivorans Nor1.</title>
        <authorList>
            <consortium name="US DOE Joint Genome Institute (JGI-ORNL)"/>
            <person name="Larimer F."/>
            <person name="Land M."/>
            <person name="Hauser L."/>
        </authorList>
    </citation>
    <scope>NUCLEOTIDE SEQUENCE [LARGE SCALE GENOMIC DNA]</scope>
    <source>
        <strain evidence="2 3">Nor1</strain>
    </source>
</reference>
<dbReference type="SFLD" id="SFLDG01082">
    <property type="entry name" value="B12-binding_domain_containing"/>
    <property type="match status" value="1"/>
</dbReference>
<dbReference type="InterPro" id="IPR023404">
    <property type="entry name" value="rSAM_horseshoe"/>
</dbReference>
<dbReference type="SMART" id="SM00729">
    <property type="entry name" value="Elp3"/>
    <property type="match status" value="1"/>
</dbReference>
<dbReference type="InterPro" id="IPR006638">
    <property type="entry name" value="Elp3/MiaA/NifB-like_rSAM"/>
</dbReference>
<dbReference type="AlphaFoldDB" id="A1HT99"/>
<dbReference type="Proteomes" id="UP000005139">
    <property type="component" value="Unassembled WGS sequence"/>
</dbReference>
<dbReference type="InterPro" id="IPR023995">
    <property type="entry name" value="HemZ"/>
</dbReference>
<dbReference type="eggNOG" id="COG0635">
    <property type="taxonomic scope" value="Bacteria"/>
</dbReference>
<dbReference type="SFLD" id="SFLDG01065">
    <property type="entry name" value="anaerobic_coproporphyrinogen-I"/>
    <property type="match status" value="1"/>
</dbReference>
<dbReference type="SFLD" id="SFLDF00310">
    <property type="entry name" value="oxygen-independent_coproporphy"/>
    <property type="match status" value="1"/>
</dbReference>
<dbReference type="GO" id="GO:0051539">
    <property type="term" value="F:4 iron, 4 sulfur cluster binding"/>
    <property type="evidence" value="ECO:0007669"/>
    <property type="project" value="TreeGrafter"/>
</dbReference>
<gene>
    <name evidence="2" type="ORF">TcarDRAFT_0442</name>
</gene>
<dbReference type="InterPro" id="IPR007197">
    <property type="entry name" value="rSAM"/>
</dbReference>
<organism evidence="2 3">
    <name type="scientific">Thermosinus carboxydivorans Nor1</name>
    <dbReference type="NCBI Taxonomy" id="401526"/>
    <lineage>
        <taxon>Bacteria</taxon>
        <taxon>Bacillati</taxon>
        <taxon>Bacillota</taxon>
        <taxon>Negativicutes</taxon>
        <taxon>Selenomonadales</taxon>
        <taxon>Sporomusaceae</taxon>
        <taxon>Thermosinus</taxon>
    </lineage>
</organism>
<protein>
    <submittedName>
        <fullName evidence="2">Radical SAM domain protein</fullName>
    </submittedName>
</protein>
<dbReference type="EMBL" id="AAWL01000022">
    <property type="protein sequence ID" value="EAX46777.1"/>
    <property type="molecule type" value="Genomic_DNA"/>
</dbReference>
<dbReference type="SFLD" id="SFLDS00029">
    <property type="entry name" value="Radical_SAM"/>
    <property type="match status" value="1"/>
</dbReference>
<dbReference type="Gene3D" id="3.80.30.20">
    <property type="entry name" value="tm_1862 like domain"/>
    <property type="match status" value="1"/>
</dbReference>
<name>A1HT99_9FIRM</name>
<reference evidence="2 3" key="2">
    <citation type="submission" date="2007-01" db="EMBL/GenBank/DDBJ databases">
        <title>Sequencing of the draft genome and assembly of Thermosinus carboxydivorans Nor1.</title>
        <authorList>
            <consortium name="US DOE Joint Genome Institute (JGI-PGF)"/>
            <person name="Copeland A."/>
            <person name="Lucas S."/>
            <person name="Lapidus A."/>
            <person name="Barry K."/>
            <person name="Glavina del Rio T."/>
            <person name="Dalin E."/>
            <person name="Tice H."/>
            <person name="Bruce D."/>
            <person name="Pitluck S."/>
            <person name="Richardson P."/>
        </authorList>
    </citation>
    <scope>NUCLEOTIDE SEQUENCE [LARGE SCALE GENOMIC DNA]</scope>
    <source>
        <strain evidence="2 3">Nor1</strain>
    </source>
</reference>
<accession>A1HT99</accession>
<dbReference type="PROSITE" id="PS51918">
    <property type="entry name" value="RADICAL_SAM"/>
    <property type="match status" value="1"/>
</dbReference>
<evidence type="ECO:0000313" key="3">
    <source>
        <dbReference type="Proteomes" id="UP000005139"/>
    </source>
</evidence>
<keyword evidence="3" id="KW-1185">Reference proteome</keyword>
<dbReference type="RefSeq" id="WP_007290251.1">
    <property type="nucleotide sequence ID" value="NZ_AAWL01000022.1"/>
</dbReference>
<comment type="caution">
    <text evidence="2">The sequence shown here is derived from an EMBL/GenBank/DDBJ whole genome shotgun (WGS) entry which is preliminary data.</text>
</comment>
<dbReference type="PANTHER" id="PTHR13932">
    <property type="entry name" value="COPROPORPHYRINIGEN III OXIDASE"/>
    <property type="match status" value="1"/>
</dbReference>
<feature type="domain" description="Radical SAM core" evidence="1">
    <location>
        <begin position="175"/>
        <end position="416"/>
    </location>
</feature>
<dbReference type="Pfam" id="PF04055">
    <property type="entry name" value="Radical_SAM"/>
    <property type="match status" value="1"/>
</dbReference>
<dbReference type="InterPro" id="IPR058240">
    <property type="entry name" value="rSAM_sf"/>
</dbReference>
<evidence type="ECO:0000313" key="2">
    <source>
        <dbReference type="EMBL" id="EAX46777.1"/>
    </source>
</evidence>
<dbReference type="NCBIfam" id="TIGR03994">
    <property type="entry name" value="rSAM_HemZ"/>
    <property type="match status" value="1"/>
</dbReference>